<evidence type="ECO:0000313" key="2">
    <source>
        <dbReference type="Proteomes" id="UP000006201"/>
    </source>
</evidence>
<gene>
    <name evidence="1" type="ORF">PTD2_15002</name>
</gene>
<name>A4CCR5_9GAMM</name>
<dbReference type="Proteomes" id="UP000006201">
    <property type="component" value="Unassembled WGS sequence"/>
</dbReference>
<dbReference type="EMBL" id="AAOH01000006">
    <property type="protein sequence ID" value="EAR27358.1"/>
    <property type="molecule type" value="Genomic_DNA"/>
</dbReference>
<proteinExistence type="predicted"/>
<organism evidence="1 2">
    <name type="scientific">Pseudoalteromonas tunicata D2</name>
    <dbReference type="NCBI Taxonomy" id="87626"/>
    <lineage>
        <taxon>Bacteria</taxon>
        <taxon>Pseudomonadati</taxon>
        <taxon>Pseudomonadota</taxon>
        <taxon>Gammaproteobacteria</taxon>
        <taxon>Alteromonadales</taxon>
        <taxon>Pseudoalteromonadaceae</taxon>
        <taxon>Pseudoalteromonas</taxon>
    </lineage>
</organism>
<dbReference type="HOGENOM" id="CLU_3029067_0_0_6"/>
<evidence type="ECO:0000313" key="1">
    <source>
        <dbReference type="EMBL" id="EAR27358.1"/>
    </source>
</evidence>
<keyword evidence="2" id="KW-1185">Reference proteome</keyword>
<sequence length="55" mass="6163">MGSLTTTCHSKIKPFTQNGKNKMANEQKQAINISLILNIIIKNAFQQFTLNKVIS</sequence>
<dbReference type="AlphaFoldDB" id="A4CCR5"/>
<comment type="caution">
    <text evidence="1">The sequence shown here is derived from an EMBL/GenBank/DDBJ whole genome shotgun (WGS) entry which is preliminary data.</text>
</comment>
<reference evidence="1 2" key="1">
    <citation type="submission" date="2006-02" db="EMBL/GenBank/DDBJ databases">
        <authorList>
            <person name="Moran M.A."/>
            <person name="Kjelleberg S."/>
            <person name="Egan S."/>
            <person name="Saunders N."/>
            <person name="Thomas T."/>
            <person name="Ferriera S."/>
            <person name="Johnson J."/>
            <person name="Kravitz S."/>
            <person name="Halpern A."/>
            <person name="Remington K."/>
            <person name="Beeson K."/>
            <person name="Tran B."/>
            <person name="Rogers Y.-H."/>
            <person name="Friedman R."/>
            <person name="Venter J.C."/>
        </authorList>
    </citation>
    <scope>NUCLEOTIDE SEQUENCE [LARGE SCALE GENOMIC DNA]</scope>
    <source>
        <strain evidence="1 2">D2</strain>
    </source>
</reference>
<accession>A4CCR5</accession>
<protein>
    <submittedName>
        <fullName evidence="1">Uncharacterized protein</fullName>
    </submittedName>
</protein>